<dbReference type="NCBIfam" id="TIGR00281">
    <property type="entry name" value="SMC-Scp complex subunit ScpB"/>
    <property type="match status" value="1"/>
</dbReference>
<dbReference type="OrthoDB" id="9806226at2"/>
<gene>
    <name evidence="5" type="ORF">JonanDRAFT_0998</name>
</gene>
<dbReference type="HOGENOM" id="CLU_045647_5_3_0"/>
<keyword evidence="2" id="KW-0132">Cell division</keyword>
<keyword evidence="6" id="KW-1185">Reference proteome</keyword>
<dbReference type="InterPro" id="IPR005234">
    <property type="entry name" value="ScpB_csome_segregation"/>
</dbReference>
<evidence type="ECO:0000256" key="1">
    <source>
        <dbReference type="ARBA" id="ARBA00022490"/>
    </source>
</evidence>
<accession>H0UL11</accession>
<dbReference type="InterPro" id="IPR036390">
    <property type="entry name" value="WH_DNA-bd_sf"/>
</dbReference>
<evidence type="ECO:0000256" key="2">
    <source>
        <dbReference type="ARBA" id="ARBA00022618"/>
    </source>
</evidence>
<dbReference type="STRING" id="885272.JonanDRAFT_0998"/>
<reference evidence="5 6" key="1">
    <citation type="submission" date="2011-11" db="EMBL/GenBank/DDBJ databases">
        <title>The Noncontiguous Finished genome of Jonquetella anthropi DSM 22815.</title>
        <authorList>
            <consortium name="US DOE Joint Genome Institute (JGI-PGF)"/>
            <person name="Lucas S."/>
            <person name="Copeland A."/>
            <person name="Lapidus A."/>
            <person name="Glavina del Rio T."/>
            <person name="Dalin E."/>
            <person name="Tice H."/>
            <person name="Bruce D."/>
            <person name="Goodwin L."/>
            <person name="Pitluck S."/>
            <person name="Peters L."/>
            <person name="Mikhailova N."/>
            <person name="Held B."/>
            <person name="Kyrpides N."/>
            <person name="Mavromatis K."/>
            <person name="Ivanova N."/>
            <person name="Markowitz V."/>
            <person name="Cheng J.-F."/>
            <person name="Hugenholtz P."/>
            <person name="Woyke T."/>
            <person name="Wu D."/>
            <person name="Gronow S."/>
            <person name="Wellnitz S."/>
            <person name="Brambilla E."/>
            <person name="Klenk H.-P."/>
            <person name="Eisen J.A."/>
        </authorList>
    </citation>
    <scope>NUCLEOTIDE SEQUENCE [LARGE SCALE GENOMIC DNA]</scope>
    <source>
        <strain evidence="5 6">DSM 22815</strain>
    </source>
</reference>
<dbReference type="RefSeq" id="WP_008521441.1">
    <property type="nucleotide sequence ID" value="NZ_CM001376.1"/>
</dbReference>
<dbReference type="PIRSF" id="PIRSF019345">
    <property type="entry name" value="ScpB"/>
    <property type="match status" value="1"/>
</dbReference>
<organism evidence="5 6">
    <name type="scientific">Jonquetella anthropi DSM 22815</name>
    <dbReference type="NCBI Taxonomy" id="885272"/>
    <lineage>
        <taxon>Bacteria</taxon>
        <taxon>Thermotogati</taxon>
        <taxon>Synergistota</taxon>
        <taxon>Synergistia</taxon>
        <taxon>Synergistales</taxon>
        <taxon>Dethiosulfovibrionaceae</taxon>
        <taxon>Jonquetella</taxon>
    </lineage>
</organism>
<sequence>MTYKSPSAPPEPETLRRVEAVLFVAGDKGCTVSELAAAADRPPSAVKAALETLADTQGRGVEVVELAGRWYMAAPPDLGDVIDRYRTGDASSQIRLSKAALETLAVVAYGQPVTRGDVEEIRGVRSDRALETLLGHGLVRIAGRRKAPGSPLLYRTSDQFLKVFGLSAVSDLPTVAEIEAIKRGITASGEEEQEHDGSAE</sequence>
<keyword evidence="4" id="KW-0131">Cell cycle</keyword>
<dbReference type="InterPro" id="IPR036388">
    <property type="entry name" value="WH-like_DNA-bd_sf"/>
</dbReference>
<dbReference type="Pfam" id="PF04079">
    <property type="entry name" value="SMC_ScpB"/>
    <property type="match status" value="1"/>
</dbReference>
<keyword evidence="1" id="KW-0963">Cytoplasm</keyword>
<name>H0UL11_9BACT</name>
<dbReference type="Proteomes" id="UP000003806">
    <property type="component" value="Chromosome"/>
</dbReference>
<evidence type="ECO:0000256" key="4">
    <source>
        <dbReference type="ARBA" id="ARBA00023306"/>
    </source>
</evidence>
<dbReference type="SUPFAM" id="SSF46785">
    <property type="entry name" value="Winged helix' DNA-binding domain"/>
    <property type="match status" value="2"/>
</dbReference>
<dbReference type="PANTHER" id="PTHR34298:SF2">
    <property type="entry name" value="SEGREGATION AND CONDENSATION PROTEIN B"/>
    <property type="match status" value="1"/>
</dbReference>
<keyword evidence="3" id="KW-0159">Chromosome partition</keyword>
<dbReference type="eggNOG" id="COG1386">
    <property type="taxonomic scope" value="Bacteria"/>
</dbReference>
<evidence type="ECO:0000256" key="3">
    <source>
        <dbReference type="ARBA" id="ARBA00022829"/>
    </source>
</evidence>
<dbReference type="GO" id="GO:0051301">
    <property type="term" value="P:cell division"/>
    <property type="evidence" value="ECO:0007669"/>
    <property type="project" value="UniProtKB-KW"/>
</dbReference>
<protein>
    <submittedName>
        <fullName evidence="5">Segregation and condensation protein B</fullName>
    </submittedName>
</protein>
<dbReference type="PANTHER" id="PTHR34298">
    <property type="entry name" value="SEGREGATION AND CONDENSATION PROTEIN B"/>
    <property type="match status" value="1"/>
</dbReference>
<dbReference type="EMBL" id="CM001376">
    <property type="protein sequence ID" value="EHM13370.1"/>
    <property type="molecule type" value="Genomic_DNA"/>
</dbReference>
<evidence type="ECO:0000313" key="5">
    <source>
        <dbReference type="EMBL" id="EHM13370.1"/>
    </source>
</evidence>
<evidence type="ECO:0000313" key="6">
    <source>
        <dbReference type="Proteomes" id="UP000003806"/>
    </source>
</evidence>
<dbReference type="AlphaFoldDB" id="H0UL11"/>
<dbReference type="GO" id="GO:0051304">
    <property type="term" value="P:chromosome separation"/>
    <property type="evidence" value="ECO:0007669"/>
    <property type="project" value="InterPro"/>
</dbReference>
<dbReference type="Gene3D" id="1.10.10.10">
    <property type="entry name" value="Winged helix-like DNA-binding domain superfamily/Winged helix DNA-binding domain"/>
    <property type="match status" value="2"/>
</dbReference>
<proteinExistence type="predicted"/>